<evidence type="ECO:0000256" key="2">
    <source>
        <dbReference type="PIRSR" id="PIRSR005965-1"/>
    </source>
</evidence>
<protein>
    <recommendedName>
        <fullName evidence="1 3">chorismate mutase</fullName>
        <ecNumber evidence="1 3">5.4.99.5</ecNumber>
    </recommendedName>
</protein>
<feature type="binding site" evidence="2">
    <location>
        <position position="5"/>
    </location>
    <ligand>
        <name>prephenate</name>
        <dbReference type="ChEBI" id="CHEBI:29934"/>
    </ligand>
</feature>
<dbReference type="InterPro" id="IPR035959">
    <property type="entry name" value="RutC-like_sf"/>
</dbReference>
<dbReference type="PANTHER" id="PTHR21164:SF0">
    <property type="entry name" value="CHORISMATE MUTASE AROH"/>
    <property type="match status" value="1"/>
</dbReference>
<feature type="binding site" evidence="2">
    <location>
        <position position="103"/>
    </location>
    <ligand>
        <name>prephenate</name>
        <dbReference type="ChEBI" id="CHEBI:29934"/>
    </ligand>
</feature>
<dbReference type="InterPro" id="IPR008243">
    <property type="entry name" value="Chorismate_mutase_AroH"/>
</dbReference>
<proteinExistence type="predicted"/>
<dbReference type="CDD" id="cd02185">
    <property type="entry name" value="AroH"/>
    <property type="match status" value="1"/>
</dbReference>
<evidence type="ECO:0000256" key="3">
    <source>
        <dbReference type="PROSITE-ProRule" id="PRU00514"/>
    </source>
</evidence>
<reference evidence="4 5" key="1">
    <citation type="submission" date="2016-10" db="EMBL/GenBank/DDBJ databases">
        <authorList>
            <person name="de Groot N.N."/>
        </authorList>
    </citation>
    <scope>NUCLEOTIDE SEQUENCE [LARGE SCALE GENOMIC DNA]</scope>
    <source>
        <strain evidence="4 5">CGMCC 1.5058</strain>
    </source>
</reference>
<dbReference type="SUPFAM" id="SSF55298">
    <property type="entry name" value="YjgF-like"/>
    <property type="match status" value="1"/>
</dbReference>
<dbReference type="GO" id="GO:0008652">
    <property type="term" value="P:amino acid biosynthetic process"/>
    <property type="evidence" value="ECO:0007669"/>
    <property type="project" value="UniProtKB-UniRule"/>
</dbReference>
<keyword evidence="2 3" id="KW-0028">Amino-acid biosynthesis</keyword>
<keyword evidence="3" id="KW-0413">Isomerase</keyword>
<dbReference type="PANTHER" id="PTHR21164">
    <property type="entry name" value="CHORISMATE MUTASE"/>
    <property type="match status" value="1"/>
</dbReference>
<name>A0A1G8MXH7_9CLOT</name>
<dbReference type="PROSITE" id="PS51167">
    <property type="entry name" value="CHORISMATE_MUT_1"/>
    <property type="match status" value="1"/>
</dbReference>
<dbReference type="RefSeq" id="WP_031576316.1">
    <property type="nucleotide sequence ID" value="NZ_DAMAXS010000037.1"/>
</dbReference>
<gene>
    <name evidence="4" type="ORF">SAMN05421804_10430</name>
</gene>
<dbReference type="NCBIfam" id="TIGR01796">
    <property type="entry name" value="CM_mono_aroH"/>
    <property type="match status" value="1"/>
</dbReference>
<dbReference type="AlphaFoldDB" id="A0A1G8MXH7"/>
<organism evidence="4 5">
    <name type="scientific">Proteiniclasticum ruminis</name>
    <dbReference type="NCBI Taxonomy" id="398199"/>
    <lineage>
        <taxon>Bacteria</taxon>
        <taxon>Bacillati</taxon>
        <taxon>Bacillota</taxon>
        <taxon>Clostridia</taxon>
        <taxon>Eubacteriales</taxon>
        <taxon>Clostridiaceae</taxon>
        <taxon>Proteiniclasticum</taxon>
    </lineage>
</organism>
<feature type="binding site" evidence="2">
    <location>
        <position position="88"/>
    </location>
    <ligand>
        <name>prephenate</name>
        <dbReference type="ChEBI" id="CHEBI:29934"/>
    </ligand>
</feature>
<keyword evidence="2 3" id="KW-0057">Aromatic amino acid biosynthesis</keyword>
<evidence type="ECO:0000313" key="4">
    <source>
        <dbReference type="EMBL" id="SDI72593.1"/>
    </source>
</evidence>
<accession>A0A1G8MXH7</accession>
<dbReference type="Pfam" id="PF07736">
    <property type="entry name" value="CM_1"/>
    <property type="match status" value="1"/>
</dbReference>
<dbReference type="Proteomes" id="UP000183255">
    <property type="component" value="Unassembled WGS sequence"/>
</dbReference>
<comment type="catalytic activity">
    <reaction evidence="3">
        <text>chorismate = prephenate</text>
        <dbReference type="Rhea" id="RHEA:13897"/>
        <dbReference type="ChEBI" id="CHEBI:29748"/>
        <dbReference type="ChEBI" id="CHEBI:29934"/>
        <dbReference type="EC" id="5.4.99.5"/>
    </reaction>
</comment>
<dbReference type="Gene3D" id="3.30.1330.40">
    <property type="entry name" value="RutC-like"/>
    <property type="match status" value="1"/>
</dbReference>
<dbReference type="EMBL" id="FNDZ01000004">
    <property type="protein sequence ID" value="SDI72593.1"/>
    <property type="molecule type" value="Genomic_DNA"/>
</dbReference>
<dbReference type="EC" id="5.4.99.5" evidence="1 3"/>
<dbReference type="UniPathway" id="UPA00120">
    <property type="reaction ID" value="UER00203"/>
</dbReference>
<evidence type="ECO:0000313" key="5">
    <source>
        <dbReference type="Proteomes" id="UP000183255"/>
    </source>
</evidence>
<dbReference type="GO" id="GO:0004106">
    <property type="term" value="F:chorismate mutase activity"/>
    <property type="evidence" value="ECO:0007669"/>
    <property type="project" value="UniProtKB-UniRule"/>
</dbReference>
<dbReference type="PIRSF" id="PIRSF005965">
    <property type="entry name" value="Chor_mut_AroH"/>
    <property type="match status" value="1"/>
</dbReference>
<dbReference type="GO" id="GO:0009073">
    <property type="term" value="P:aromatic amino acid family biosynthetic process"/>
    <property type="evidence" value="ECO:0007669"/>
    <property type="project" value="UniProtKB-UniRule"/>
</dbReference>
<evidence type="ECO:0000256" key="1">
    <source>
        <dbReference type="NCBIfam" id="TIGR01796"/>
    </source>
</evidence>
<sequence>MIAIRGATTIEKDTPIEIKEATVELMNELIAQNSLKPENMVSVLFTATKDIRSAYPGKYLREVLGITDVPILHFQEMDVQGALGLCIRVMIHYDAPVRGTSVYLRKSKSLRPDLTGSSIV</sequence>
<dbReference type="GO" id="GO:0046417">
    <property type="term" value="P:chorismate metabolic process"/>
    <property type="evidence" value="ECO:0007669"/>
    <property type="project" value="TreeGrafter"/>
</dbReference>